<dbReference type="Gene3D" id="2.60.120.200">
    <property type="match status" value="1"/>
</dbReference>
<dbReference type="eggNOG" id="ENOG502RGZ1">
    <property type="taxonomic scope" value="Eukaryota"/>
</dbReference>
<dbReference type="HOGENOM" id="CLU_016972_0_0_1"/>
<protein>
    <submittedName>
        <fullName evidence="1">Family 16 glycoside hydrolase</fullName>
    </submittedName>
</protein>
<dbReference type="Pfam" id="PF26113">
    <property type="entry name" value="GH16_XgeA"/>
    <property type="match status" value="1"/>
</dbReference>
<dbReference type="KEGG" id="mlr:MELLADRAFT_53774"/>
<dbReference type="Proteomes" id="UP000001072">
    <property type="component" value="Unassembled WGS sequence"/>
</dbReference>
<accession>F4S4C1</accession>
<dbReference type="EMBL" id="GL883146">
    <property type="protein sequence ID" value="EGG00498.1"/>
    <property type="molecule type" value="Genomic_DNA"/>
</dbReference>
<dbReference type="PANTHER" id="PTHR10963:SF24">
    <property type="entry name" value="GLYCOSIDASE C21B10.07-RELATED"/>
    <property type="match status" value="1"/>
</dbReference>
<evidence type="ECO:0000313" key="1">
    <source>
        <dbReference type="EMBL" id="EGG00498.1"/>
    </source>
</evidence>
<dbReference type="GO" id="GO:0016787">
    <property type="term" value="F:hydrolase activity"/>
    <property type="evidence" value="ECO:0007669"/>
    <property type="project" value="UniProtKB-KW"/>
</dbReference>
<keyword evidence="2" id="KW-1185">Reference proteome</keyword>
<evidence type="ECO:0000313" key="2">
    <source>
        <dbReference type="Proteomes" id="UP000001072"/>
    </source>
</evidence>
<dbReference type="GO" id="GO:0009251">
    <property type="term" value="P:glucan catabolic process"/>
    <property type="evidence" value="ECO:0007669"/>
    <property type="project" value="TreeGrafter"/>
</dbReference>
<dbReference type="PANTHER" id="PTHR10963">
    <property type="entry name" value="GLYCOSYL HYDROLASE-RELATED"/>
    <property type="match status" value="1"/>
</dbReference>
<reference evidence="2" key="1">
    <citation type="journal article" date="2011" name="Proc. Natl. Acad. Sci. U.S.A.">
        <title>Obligate biotrophy features unraveled by the genomic analysis of rust fungi.</title>
        <authorList>
            <person name="Duplessis S."/>
            <person name="Cuomo C.A."/>
            <person name="Lin Y.-C."/>
            <person name="Aerts A."/>
            <person name="Tisserant E."/>
            <person name="Veneault-Fourrey C."/>
            <person name="Joly D.L."/>
            <person name="Hacquard S."/>
            <person name="Amselem J."/>
            <person name="Cantarel B.L."/>
            <person name="Chiu R."/>
            <person name="Coutinho P.M."/>
            <person name="Feau N."/>
            <person name="Field M."/>
            <person name="Frey P."/>
            <person name="Gelhaye E."/>
            <person name="Goldberg J."/>
            <person name="Grabherr M.G."/>
            <person name="Kodira C.D."/>
            <person name="Kohler A."/>
            <person name="Kuees U."/>
            <person name="Lindquist E.A."/>
            <person name="Lucas S.M."/>
            <person name="Mago R."/>
            <person name="Mauceli E."/>
            <person name="Morin E."/>
            <person name="Murat C."/>
            <person name="Pangilinan J.L."/>
            <person name="Park R."/>
            <person name="Pearson M."/>
            <person name="Quesneville H."/>
            <person name="Rouhier N."/>
            <person name="Sakthikumar S."/>
            <person name="Salamov A.A."/>
            <person name="Schmutz J."/>
            <person name="Selles B."/>
            <person name="Shapiro H."/>
            <person name="Tanguay P."/>
            <person name="Tuskan G.A."/>
            <person name="Henrissat B."/>
            <person name="Van de Peer Y."/>
            <person name="Rouze P."/>
            <person name="Ellis J.G."/>
            <person name="Dodds P.N."/>
            <person name="Schein J.E."/>
            <person name="Zhong S."/>
            <person name="Hamelin R.C."/>
            <person name="Grigoriev I.V."/>
            <person name="Szabo L.J."/>
            <person name="Martin F."/>
        </authorList>
    </citation>
    <scope>NUCLEOTIDE SEQUENCE [LARGE SCALE GENOMIC DNA]</scope>
    <source>
        <strain evidence="2">98AG31 / pathotype 3-4-7</strain>
    </source>
</reference>
<dbReference type="AlphaFoldDB" id="F4S4C1"/>
<dbReference type="InterPro" id="IPR013320">
    <property type="entry name" value="ConA-like_dom_sf"/>
</dbReference>
<keyword evidence="1" id="KW-0378">Hydrolase</keyword>
<dbReference type="VEuPathDB" id="FungiDB:MELLADRAFT_53774"/>
<dbReference type="RefSeq" id="XP_007416145.1">
    <property type="nucleotide sequence ID" value="XM_007416083.1"/>
</dbReference>
<gene>
    <name evidence="1" type="ORF">MELLADRAFT_53774</name>
</gene>
<dbReference type="OrthoDB" id="192832at2759"/>
<dbReference type="InterPro" id="IPR050546">
    <property type="entry name" value="Glycosyl_Hydrlase_16"/>
</dbReference>
<dbReference type="InParanoid" id="F4S4C1"/>
<organism evidence="2">
    <name type="scientific">Melampsora larici-populina (strain 98AG31 / pathotype 3-4-7)</name>
    <name type="common">Poplar leaf rust fungus</name>
    <dbReference type="NCBI Taxonomy" id="747676"/>
    <lineage>
        <taxon>Eukaryota</taxon>
        <taxon>Fungi</taxon>
        <taxon>Dikarya</taxon>
        <taxon>Basidiomycota</taxon>
        <taxon>Pucciniomycotina</taxon>
        <taxon>Pucciniomycetes</taxon>
        <taxon>Pucciniales</taxon>
        <taxon>Melampsoraceae</taxon>
        <taxon>Melampsora</taxon>
    </lineage>
</organism>
<name>F4S4C1_MELLP</name>
<dbReference type="STRING" id="747676.F4S4C1"/>
<dbReference type="SUPFAM" id="SSF49899">
    <property type="entry name" value="Concanavalin A-like lectins/glucanases"/>
    <property type="match status" value="1"/>
</dbReference>
<proteinExistence type="predicted"/>
<sequence>MPVACGAWPAIWTVAKDGSWPAKGEIDIVEGVNFFTQNSYSAHTKDGFVMHPHGFTSKFMLDADHQNNCGVDATDNQGCGLRDRRSDAFGEPFNSAGGGVFILDWADRAIWINFYPRDEIPDHIRNGTPDPSSPWRRRPRAYFTDTSGQETGNYFQDHVLVINTNLCGKWPDGVWSADTSYAGQNQTCAAITGSDSCANYILNSGSQLGEAYWAINSIEVYNNATKANSD</sequence>
<dbReference type="GeneID" id="18928884"/>